<accession>A0AAV3YHF0</accession>
<evidence type="ECO:0000313" key="2">
    <source>
        <dbReference type="EMBL" id="GFN82276.1"/>
    </source>
</evidence>
<gene>
    <name evidence="2" type="ORF">PoB_000878200</name>
</gene>
<dbReference type="AlphaFoldDB" id="A0AAV3YHF0"/>
<evidence type="ECO:0000256" key="1">
    <source>
        <dbReference type="SAM" id="MobiDB-lite"/>
    </source>
</evidence>
<keyword evidence="3" id="KW-1185">Reference proteome</keyword>
<reference evidence="2 3" key="1">
    <citation type="journal article" date="2021" name="Elife">
        <title>Chloroplast acquisition without the gene transfer in kleptoplastic sea slugs, Plakobranchus ocellatus.</title>
        <authorList>
            <person name="Maeda T."/>
            <person name="Takahashi S."/>
            <person name="Yoshida T."/>
            <person name="Shimamura S."/>
            <person name="Takaki Y."/>
            <person name="Nagai Y."/>
            <person name="Toyoda A."/>
            <person name="Suzuki Y."/>
            <person name="Arimoto A."/>
            <person name="Ishii H."/>
            <person name="Satoh N."/>
            <person name="Nishiyama T."/>
            <person name="Hasebe M."/>
            <person name="Maruyama T."/>
            <person name="Minagawa J."/>
            <person name="Obokata J."/>
            <person name="Shigenobu S."/>
        </authorList>
    </citation>
    <scope>NUCLEOTIDE SEQUENCE [LARGE SCALE GENOMIC DNA]</scope>
</reference>
<feature type="region of interest" description="Disordered" evidence="1">
    <location>
        <begin position="1"/>
        <end position="83"/>
    </location>
</feature>
<dbReference type="Proteomes" id="UP000735302">
    <property type="component" value="Unassembled WGS sequence"/>
</dbReference>
<comment type="caution">
    <text evidence="2">The sequence shown here is derived from an EMBL/GenBank/DDBJ whole genome shotgun (WGS) entry which is preliminary data.</text>
</comment>
<dbReference type="EMBL" id="BLXT01000976">
    <property type="protein sequence ID" value="GFN82276.1"/>
    <property type="molecule type" value="Genomic_DNA"/>
</dbReference>
<organism evidence="2 3">
    <name type="scientific">Plakobranchus ocellatus</name>
    <dbReference type="NCBI Taxonomy" id="259542"/>
    <lineage>
        <taxon>Eukaryota</taxon>
        <taxon>Metazoa</taxon>
        <taxon>Spiralia</taxon>
        <taxon>Lophotrochozoa</taxon>
        <taxon>Mollusca</taxon>
        <taxon>Gastropoda</taxon>
        <taxon>Heterobranchia</taxon>
        <taxon>Euthyneura</taxon>
        <taxon>Panpulmonata</taxon>
        <taxon>Sacoglossa</taxon>
        <taxon>Placobranchoidea</taxon>
        <taxon>Plakobranchidae</taxon>
        <taxon>Plakobranchus</taxon>
    </lineage>
</organism>
<proteinExistence type="predicted"/>
<sequence length="129" mass="13052">MPINRPAVRLSGARAGAGDPQQQQQQQQQAASVGRRQSGGSQASAGAAPANRVVVNQGAGPRPGEVGVHSPGPSPAGSLNNLAMNRGPGLRVVLNNGGVGGTMVRKTALFLQGPVYPGFRVEPANDTLI</sequence>
<feature type="compositionally biased region" description="Low complexity" evidence="1">
    <location>
        <begin position="21"/>
        <end position="48"/>
    </location>
</feature>
<name>A0AAV3YHF0_9GAST</name>
<protein>
    <submittedName>
        <fullName evidence="2">Uncharacterized protein</fullName>
    </submittedName>
</protein>
<evidence type="ECO:0000313" key="3">
    <source>
        <dbReference type="Proteomes" id="UP000735302"/>
    </source>
</evidence>